<reference evidence="5 6" key="1">
    <citation type="submission" date="2021-02" db="EMBL/GenBank/DDBJ databases">
        <title>Safari Cat Assemblies.</title>
        <authorList>
            <person name="Bredemeyer K.R."/>
            <person name="Murphy W.J."/>
        </authorList>
    </citation>
    <scope>NUCLEOTIDE SEQUENCE [LARGE SCALE GENOMIC DNA]</scope>
</reference>
<organism evidence="5 6">
    <name type="scientific">Felis catus</name>
    <name type="common">Cat</name>
    <name type="synonym">Felis silvestris catus</name>
    <dbReference type="NCBI Taxonomy" id="9685"/>
    <lineage>
        <taxon>Eukaryota</taxon>
        <taxon>Metazoa</taxon>
        <taxon>Chordata</taxon>
        <taxon>Craniata</taxon>
        <taxon>Vertebrata</taxon>
        <taxon>Euteleostomi</taxon>
        <taxon>Mammalia</taxon>
        <taxon>Eutheria</taxon>
        <taxon>Laurasiatheria</taxon>
        <taxon>Carnivora</taxon>
        <taxon>Feliformia</taxon>
        <taxon>Felidae</taxon>
        <taxon>Felinae</taxon>
        <taxon>Felis</taxon>
    </lineage>
</organism>
<evidence type="ECO:0000313" key="5">
    <source>
        <dbReference type="Ensembl" id="ENSFCTP00005053020.1"/>
    </source>
</evidence>
<dbReference type="PANTHER" id="PTHR48168:SF1">
    <property type="entry name" value="RNA GUANINE-N7 METHYLTRANSFERASE ACTIVATING SUBUNIT-RELATED"/>
    <property type="match status" value="1"/>
</dbReference>
<sequence>APAFHRGARTLCRSCLNRLLGPEGPALSAATRALALAFQPAWQVSGALLGQPLHSLRPLCSSPSPPPFEGFLPGNQAFFSLPPDRNNTNIRQYNCLKVLGLQDNRQFRGRDSRRGWPSDNRSNQWHGRSWGNNYPQHRQEPYYPHQYGHYGYNQRPPYGYY</sequence>
<feature type="region of interest" description="Disordered" evidence="4">
    <location>
        <begin position="108"/>
        <end position="131"/>
    </location>
</feature>
<dbReference type="Proteomes" id="UP000823872">
    <property type="component" value="Chromosome B3"/>
</dbReference>
<evidence type="ECO:0000256" key="2">
    <source>
        <dbReference type="ARBA" id="ARBA00023242"/>
    </source>
</evidence>
<dbReference type="Ensembl" id="ENSFCTT00005075402.1">
    <property type="protein sequence ID" value="ENSFCTP00005053020.1"/>
    <property type="gene ID" value="ENSFCTG00005026615.1"/>
</dbReference>
<name>A0ABI8A1F9_FELCA</name>
<comment type="subcellular location">
    <subcellularLocation>
        <location evidence="1">Nucleus</location>
    </subcellularLocation>
</comment>
<reference evidence="5" key="3">
    <citation type="submission" date="2025-09" db="UniProtKB">
        <authorList>
            <consortium name="Ensembl"/>
        </authorList>
    </citation>
    <scope>IDENTIFICATION</scope>
    <source>
        <strain evidence="5">breed Abyssinian</strain>
    </source>
</reference>
<gene>
    <name evidence="5" type="primary">UBE2A</name>
</gene>
<dbReference type="PANTHER" id="PTHR48168">
    <property type="entry name" value="RNA GUANINE-7 METHYLTRANSFERASE-ACTIVATING SUBUNIT-LIKE (PSEUDOGENE)-RELATED"/>
    <property type="match status" value="1"/>
</dbReference>
<evidence type="ECO:0000256" key="4">
    <source>
        <dbReference type="SAM" id="MobiDB-lite"/>
    </source>
</evidence>
<reference evidence="5" key="2">
    <citation type="submission" date="2025-08" db="UniProtKB">
        <authorList>
            <consortium name="Ensembl"/>
        </authorList>
    </citation>
    <scope>IDENTIFICATION</scope>
    <source>
        <strain evidence="5">breed Abyssinian</strain>
    </source>
</reference>
<evidence type="ECO:0000313" key="6">
    <source>
        <dbReference type="Proteomes" id="UP000823872"/>
    </source>
</evidence>
<evidence type="ECO:0000256" key="3">
    <source>
        <dbReference type="ARBA" id="ARBA00034716"/>
    </source>
</evidence>
<keyword evidence="6" id="KW-1185">Reference proteome</keyword>
<proteinExistence type="inferred from homology"/>
<evidence type="ECO:0000256" key="1">
    <source>
        <dbReference type="ARBA" id="ARBA00004123"/>
    </source>
</evidence>
<comment type="similarity">
    <text evidence="3">Belongs to the RAM family.</text>
</comment>
<protein>
    <submittedName>
        <fullName evidence="5">Uncharacterized protein</fullName>
    </submittedName>
</protein>
<accession>A0ABI8A1F9</accession>
<dbReference type="GeneTree" id="ENSGT00390000011190"/>
<dbReference type="InterPro" id="IPR028271">
    <property type="entry name" value="RAMAC"/>
</dbReference>
<keyword evidence="2" id="KW-0539">Nucleus</keyword>
<feature type="compositionally biased region" description="Polar residues" evidence="4">
    <location>
        <begin position="119"/>
        <end position="131"/>
    </location>
</feature>